<dbReference type="EMBL" id="JACBAZ010000001">
    <property type="protein sequence ID" value="NWK54222.1"/>
    <property type="molecule type" value="Genomic_DNA"/>
</dbReference>
<dbReference type="SUPFAM" id="SSF89095">
    <property type="entry name" value="GatB/YqeY motif"/>
    <property type="match status" value="1"/>
</dbReference>
<name>A0A851GB95_9BACT</name>
<accession>A0A851GB95</accession>
<evidence type="ECO:0000313" key="1">
    <source>
        <dbReference type="EMBL" id="NWK54222.1"/>
    </source>
</evidence>
<protein>
    <submittedName>
        <fullName evidence="1">GatB/YqeY domain-containing protein</fullName>
    </submittedName>
</protein>
<evidence type="ECO:0000313" key="2">
    <source>
        <dbReference type="Proteomes" id="UP000557872"/>
    </source>
</evidence>
<dbReference type="InterPro" id="IPR042184">
    <property type="entry name" value="YqeY/Aim41_N"/>
</dbReference>
<comment type="caution">
    <text evidence="1">The sequence shown here is derived from an EMBL/GenBank/DDBJ whole genome shotgun (WGS) entry which is preliminary data.</text>
</comment>
<dbReference type="InterPro" id="IPR003789">
    <property type="entry name" value="Asn/Gln_tRNA_amidoTrase-B-like"/>
</dbReference>
<proteinExistence type="predicted"/>
<dbReference type="Gene3D" id="1.10.10.410">
    <property type="match status" value="1"/>
</dbReference>
<dbReference type="Gene3D" id="1.10.1510.10">
    <property type="entry name" value="Uncharacterised protein YqeY/AIM41 PF09424, N-terminal domain"/>
    <property type="match status" value="1"/>
</dbReference>
<dbReference type="PANTHER" id="PTHR28055">
    <property type="entry name" value="ALTERED INHERITANCE OF MITOCHONDRIA PROTEIN 41, MITOCHONDRIAL"/>
    <property type="match status" value="1"/>
</dbReference>
<dbReference type="InterPro" id="IPR019004">
    <property type="entry name" value="YqeY/Aim41"/>
</dbReference>
<organism evidence="1 2">
    <name type="scientific">Oceaniferula marina</name>
    <dbReference type="NCBI Taxonomy" id="2748318"/>
    <lineage>
        <taxon>Bacteria</taxon>
        <taxon>Pseudomonadati</taxon>
        <taxon>Verrucomicrobiota</taxon>
        <taxon>Verrucomicrobiia</taxon>
        <taxon>Verrucomicrobiales</taxon>
        <taxon>Verrucomicrobiaceae</taxon>
        <taxon>Oceaniferula</taxon>
    </lineage>
</organism>
<gene>
    <name evidence="1" type="ORF">HW115_01260</name>
</gene>
<dbReference type="RefSeq" id="WP_178930763.1">
    <property type="nucleotide sequence ID" value="NZ_JACBAZ010000001.1"/>
</dbReference>
<sequence length="151" mass="16506">MNNTTQQITDDIKTAMRERNKIALNVLRALKSAITNASIDKGGAGTQLEENEVVNVIRKQIKQRLDSVSQYESAGRSELAENEKAEITVLESYLPAALSVDEIVAAVESAITETGAESKRDMGKVMKLLQAKTEGRADGKILSQEVMKRLS</sequence>
<dbReference type="AlphaFoldDB" id="A0A851GB95"/>
<dbReference type="InterPro" id="IPR023168">
    <property type="entry name" value="GatB_Yqey_C_2"/>
</dbReference>
<dbReference type="Pfam" id="PF09424">
    <property type="entry name" value="YqeY"/>
    <property type="match status" value="1"/>
</dbReference>
<dbReference type="Proteomes" id="UP000557872">
    <property type="component" value="Unassembled WGS sequence"/>
</dbReference>
<reference evidence="1 2" key="1">
    <citation type="submission" date="2020-07" db="EMBL/GenBank/DDBJ databases">
        <title>Roseicoccus Jingziensis gen. nov., sp. nov., isolated from coastal seawater.</title>
        <authorList>
            <person name="Feng X."/>
        </authorList>
    </citation>
    <scope>NUCLEOTIDE SEQUENCE [LARGE SCALE GENOMIC DNA]</scope>
    <source>
        <strain evidence="1 2">N1E253</strain>
    </source>
</reference>
<dbReference type="GO" id="GO:0016884">
    <property type="term" value="F:carbon-nitrogen ligase activity, with glutamine as amido-N-donor"/>
    <property type="evidence" value="ECO:0007669"/>
    <property type="project" value="InterPro"/>
</dbReference>
<dbReference type="PANTHER" id="PTHR28055:SF1">
    <property type="entry name" value="ALTERED INHERITANCE OF MITOCHONDRIA PROTEIN 41, MITOCHONDRIAL"/>
    <property type="match status" value="1"/>
</dbReference>
<keyword evidence="2" id="KW-1185">Reference proteome</keyword>